<evidence type="ECO:0000256" key="7">
    <source>
        <dbReference type="ARBA" id="ARBA00023163"/>
    </source>
</evidence>
<dbReference type="PROSITE" id="PS50118">
    <property type="entry name" value="HMG_BOX_2"/>
    <property type="match status" value="1"/>
</dbReference>
<evidence type="ECO:0000256" key="9">
    <source>
        <dbReference type="PROSITE-ProRule" id="PRU00267"/>
    </source>
</evidence>
<evidence type="ECO:0000313" key="13">
    <source>
        <dbReference type="Proteomes" id="UP001153269"/>
    </source>
</evidence>
<keyword evidence="7" id="KW-0804">Transcription</keyword>
<dbReference type="CDD" id="cd21996">
    <property type="entry name" value="HMG-box_TCF7-like"/>
    <property type="match status" value="1"/>
</dbReference>
<evidence type="ECO:0000313" key="12">
    <source>
        <dbReference type="EMBL" id="CAB1438833.1"/>
    </source>
</evidence>
<comment type="similarity">
    <text evidence="2">Belongs to the TCF/LEF family.</text>
</comment>
<evidence type="ECO:0000259" key="11">
    <source>
        <dbReference type="PROSITE" id="PS50118"/>
    </source>
</evidence>
<dbReference type="SUPFAM" id="SSF47095">
    <property type="entry name" value="HMG-box"/>
    <property type="match status" value="1"/>
</dbReference>
<dbReference type="AlphaFoldDB" id="A0A9N7UXN3"/>
<protein>
    <recommendedName>
        <fullName evidence="11">HMG box domain-containing protein</fullName>
    </recommendedName>
</protein>
<keyword evidence="8 9" id="KW-0539">Nucleus</keyword>
<dbReference type="Proteomes" id="UP001153269">
    <property type="component" value="Unassembled WGS sequence"/>
</dbReference>
<dbReference type="SMART" id="SM00398">
    <property type="entry name" value="HMG"/>
    <property type="match status" value="1"/>
</dbReference>
<reference evidence="12" key="1">
    <citation type="submission" date="2020-03" db="EMBL/GenBank/DDBJ databases">
        <authorList>
            <person name="Weist P."/>
        </authorList>
    </citation>
    <scope>NUCLEOTIDE SEQUENCE</scope>
</reference>
<keyword evidence="4" id="KW-0805">Transcription regulation</keyword>
<dbReference type="InterPro" id="IPR024940">
    <property type="entry name" value="TCF/LEF"/>
</dbReference>
<dbReference type="InterPro" id="IPR036910">
    <property type="entry name" value="HMG_box_dom_sf"/>
</dbReference>
<proteinExistence type="inferred from homology"/>
<dbReference type="FunFam" id="1.10.30.10:FF:000001">
    <property type="entry name" value="transcription factor 7 isoform X2"/>
    <property type="match status" value="1"/>
</dbReference>
<evidence type="ECO:0000256" key="6">
    <source>
        <dbReference type="ARBA" id="ARBA00023159"/>
    </source>
</evidence>
<feature type="region of interest" description="Disordered" evidence="10">
    <location>
        <begin position="35"/>
        <end position="64"/>
    </location>
</feature>
<gene>
    <name evidence="12" type="ORF">PLEPLA_LOCUS26702</name>
</gene>
<feature type="DNA-binding region" description="HMG box" evidence="9">
    <location>
        <begin position="275"/>
        <end position="343"/>
    </location>
</feature>
<keyword evidence="5 9" id="KW-0238">DNA-binding</keyword>
<dbReference type="GO" id="GO:0000981">
    <property type="term" value="F:DNA-binding transcription factor activity, RNA polymerase II-specific"/>
    <property type="evidence" value="ECO:0007669"/>
    <property type="project" value="TreeGrafter"/>
</dbReference>
<dbReference type="PANTHER" id="PTHR10373">
    <property type="entry name" value="TRANSCRIPTION FACTOR 7 FAMILY MEMBER"/>
    <property type="match status" value="1"/>
</dbReference>
<feature type="domain" description="HMG box" evidence="11">
    <location>
        <begin position="275"/>
        <end position="343"/>
    </location>
</feature>
<name>A0A9N7UXN3_PLEPL</name>
<keyword evidence="3" id="KW-0879">Wnt signaling pathway</keyword>
<evidence type="ECO:0000256" key="8">
    <source>
        <dbReference type="ARBA" id="ARBA00023242"/>
    </source>
</evidence>
<dbReference type="EMBL" id="CADEAL010002212">
    <property type="protein sequence ID" value="CAB1438833.1"/>
    <property type="molecule type" value="Genomic_DNA"/>
</dbReference>
<dbReference type="GO" id="GO:0000785">
    <property type="term" value="C:chromatin"/>
    <property type="evidence" value="ECO:0007669"/>
    <property type="project" value="TreeGrafter"/>
</dbReference>
<sequence>MKELKPANYHVREEMEPMTYSSLEFDFLLEILEADFDNSPPPDENPVEDGFDPLQPPTEGDMPHGAAPLGLQQPVLPAPGFLDALNDFPPLPPNYAPAEEGYHPQQPPTEGDMPQGAAPFGMQQQVLPAPGFNVAPTDFPLRPPCYAAAADGYQPQQPHTHGAMPYGAAPFGLQQQVLPAPGPAPPMYQPPTALQPSYMQPAAPCRRRQVNNVPANLPRGWEKNLTAVGYINGQIVYGLPNYTAPPVASDVPVVKAHAPRKRKFYAEPDESKPYVKKPPNAFMIYRTEQRPTVAAELQNRDCAAINKVIGQMWRSLPKEEQAIYYGHADRERQLHTQMFPEWSACDNYGIKRKRIRRKDPMTDYSAI</sequence>
<dbReference type="Gene3D" id="1.10.30.10">
    <property type="entry name" value="High mobility group box domain"/>
    <property type="match status" value="1"/>
</dbReference>
<evidence type="ECO:0000256" key="4">
    <source>
        <dbReference type="ARBA" id="ARBA00023015"/>
    </source>
</evidence>
<evidence type="ECO:0000256" key="1">
    <source>
        <dbReference type="ARBA" id="ARBA00004123"/>
    </source>
</evidence>
<comment type="caution">
    <text evidence="12">The sequence shown here is derived from an EMBL/GenBank/DDBJ whole genome shotgun (WGS) entry which is preliminary data.</text>
</comment>
<comment type="subcellular location">
    <subcellularLocation>
        <location evidence="1">Nucleus</location>
    </subcellularLocation>
</comment>
<keyword evidence="6" id="KW-0010">Activator</keyword>
<dbReference type="GO" id="GO:1990907">
    <property type="term" value="C:beta-catenin-TCF complex"/>
    <property type="evidence" value="ECO:0007669"/>
    <property type="project" value="TreeGrafter"/>
</dbReference>
<feature type="region of interest" description="Disordered" evidence="10">
    <location>
        <begin position="95"/>
        <end position="117"/>
    </location>
</feature>
<organism evidence="12 13">
    <name type="scientific">Pleuronectes platessa</name>
    <name type="common">European plaice</name>
    <dbReference type="NCBI Taxonomy" id="8262"/>
    <lineage>
        <taxon>Eukaryota</taxon>
        <taxon>Metazoa</taxon>
        <taxon>Chordata</taxon>
        <taxon>Craniata</taxon>
        <taxon>Vertebrata</taxon>
        <taxon>Euteleostomi</taxon>
        <taxon>Actinopterygii</taxon>
        <taxon>Neopterygii</taxon>
        <taxon>Teleostei</taxon>
        <taxon>Neoteleostei</taxon>
        <taxon>Acanthomorphata</taxon>
        <taxon>Carangaria</taxon>
        <taxon>Pleuronectiformes</taxon>
        <taxon>Pleuronectoidei</taxon>
        <taxon>Pleuronectidae</taxon>
        <taxon>Pleuronectes</taxon>
    </lineage>
</organism>
<evidence type="ECO:0000256" key="10">
    <source>
        <dbReference type="SAM" id="MobiDB-lite"/>
    </source>
</evidence>
<dbReference type="Pfam" id="PF00505">
    <property type="entry name" value="HMG_box"/>
    <property type="match status" value="1"/>
</dbReference>
<evidence type="ECO:0000256" key="2">
    <source>
        <dbReference type="ARBA" id="ARBA00006569"/>
    </source>
</evidence>
<dbReference type="GO" id="GO:0060070">
    <property type="term" value="P:canonical Wnt signaling pathway"/>
    <property type="evidence" value="ECO:0007669"/>
    <property type="project" value="TreeGrafter"/>
</dbReference>
<keyword evidence="13" id="KW-1185">Reference proteome</keyword>
<accession>A0A9N7UXN3</accession>
<evidence type="ECO:0000256" key="3">
    <source>
        <dbReference type="ARBA" id="ARBA00022687"/>
    </source>
</evidence>
<evidence type="ECO:0000256" key="5">
    <source>
        <dbReference type="ARBA" id="ARBA00023125"/>
    </source>
</evidence>
<dbReference type="PANTHER" id="PTHR10373:SF38">
    <property type="entry name" value="PROTEIN PANGOLIN, ISOFORM J"/>
    <property type="match status" value="1"/>
</dbReference>
<dbReference type="GO" id="GO:0000978">
    <property type="term" value="F:RNA polymerase II cis-regulatory region sequence-specific DNA binding"/>
    <property type="evidence" value="ECO:0007669"/>
    <property type="project" value="TreeGrafter"/>
</dbReference>
<dbReference type="InterPro" id="IPR009071">
    <property type="entry name" value="HMG_box_dom"/>
</dbReference>